<evidence type="ECO:0008006" key="5">
    <source>
        <dbReference type="Google" id="ProtNLM"/>
    </source>
</evidence>
<feature type="domain" description="Glycosyltransferase subfamily 4-like N-terminal" evidence="2">
    <location>
        <begin position="36"/>
        <end position="205"/>
    </location>
</feature>
<dbReference type="EMBL" id="BMXG01000016">
    <property type="protein sequence ID" value="GHC06860.1"/>
    <property type="molecule type" value="Genomic_DNA"/>
</dbReference>
<dbReference type="SUPFAM" id="SSF53756">
    <property type="entry name" value="UDP-Glycosyltransferase/glycogen phosphorylase"/>
    <property type="match status" value="1"/>
</dbReference>
<dbReference type="RefSeq" id="WP_189515672.1">
    <property type="nucleotide sequence ID" value="NZ_BMXG01000016.1"/>
</dbReference>
<dbReference type="Proteomes" id="UP000642829">
    <property type="component" value="Unassembled WGS sequence"/>
</dbReference>
<dbReference type="Pfam" id="PF13439">
    <property type="entry name" value="Glyco_transf_4"/>
    <property type="match status" value="1"/>
</dbReference>
<keyword evidence="4" id="KW-1185">Reference proteome</keyword>
<dbReference type="InterPro" id="IPR050194">
    <property type="entry name" value="Glycosyltransferase_grp1"/>
</dbReference>
<evidence type="ECO:0000259" key="1">
    <source>
        <dbReference type="Pfam" id="PF00534"/>
    </source>
</evidence>
<dbReference type="Gene3D" id="3.40.50.2000">
    <property type="entry name" value="Glycogen Phosphorylase B"/>
    <property type="match status" value="2"/>
</dbReference>
<dbReference type="Pfam" id="PF00534">
    <property type="entry name" value="Glycos_transf_1"/>
    <property type="match status" value="1"/>
</dbReference>
<feature type="domain" description="Glycosyl transferase family 1" evidence="1">
    <location>
        <begin position="223"/>
        <end position="387"/>
    </location>
</feature>
<dbReference type="PANTHER" id="PTHR45947:SF3">
    <property type="entry name" value="SULFOQUINOVOSYL TRANSFERASE SQD2"/>
    <property type="match status" value="1"/>
</dbReference>
<protein>
    <recommendedName>
        <fullName evidence="5">D-inositol 3-phosphate glycosyltransferase</fullName>
    </recommendedName>
</protein>
<evidence type="ECO:0000259" key="2">
    <source>
        <dbReference type="Pfam" id="PF13439"/>
    </source>
</evidence>
<evidence type="ECO:0000313" key="3">
    <source>
        <dbReference type="EMBL" id="GHC06860.1"/>
    </source>
</evidence>
<dbReference type="PANTHER" id="PTHR45947">
    <property type="entry name" value="SULFOQUINOVOSYL TRANSFERASE SQD2"/>
    <property type="match status" value="1"/>
</dbReference>
<evidence type="ECO:0000313" key="4">
    <source>
        <dbReference type="Proteomes" id="UP000642829"/>
    </source>
</evidence>
<gene>
    <name evidence="3" type="ORF">GCM10007047_24890</name>
</gene>
<dbReference type="AlphaFoldDB" id="A0A8J3GDJ3"/>
<dbReference type="GO" id="GO:0016757">
    <property type="term" value="F:glycosyltransferase activity"/>
    <property type="evidence" value="ECO:0007669"/>
    <property type="project" value="InterPro"/>
</dbReference>
<comment type="caution">
    <text evidence="3">The sequence shown here is derived from an EMBL/GenBank/DDBJ whole genome shotgun (WGS) entry which is preliminary data.</text>
</comment>
<name>A0A8J3GDJ3_9BACT</name>
<dbReference type="InterPro" id="IPR028098">
    <property type="entry name" value="Glyco_trans_4-like_N"/>
</dbReference>
<accession>A0A8J3GDJ3</accession>
<reference evidence="3" key="1">
    <citation type="journal article" date="2014" name="Int. J. Syst. Evol. Microbiol.">
        <title>Complete genome sequence of Corynebacterium casei LMG S-19264T (=DSM 44701T), isolated from a smear-ripened cheese.</title>
        <authorList>
            <consortium name="US DOE Joint Genome Institute (JGI-PGF)"/>
            <person name="Walter F."/>
            <person name="Albersmeier A."/>
            <person name="Kalinowski J."/>
            <person name="Ruckert C."/>
        </authorList>
    </citation>
    <scope>NUCLEOTIDE SEQUENCE</scope>
    <source>
        <strain evidence="3">KCTC 12870</strain>
    </source>
</reference>
<sequence>MMSAPHSKPKSAGRRVLMSTSVFPRWAGDDTPPFVLGQAEAIAAAGWSVTVLAPHAGGGVKNERLGGVDVVRFPYLWPESWQGLCYEGGMLVQLREHPHRKWQLPFFFLAQVMATRRLARSGDFDLLHAHSLLPQGLTALVGGHCLPVIATSHGSDVFGLKEGGVYGRLKRRVVTHADALTANSSVTEAALLRLGATADRIHRVPASPNVTPADSAKVAAIRKRFEGGKLLLFVGRLIEQKGVGDLITALNGLDASAHLLVLGEGADRAKFEQLARALGVADRVTFDGWVDRAELSHYFAAADVFVGPSKPGPGGAVEAQGVVFAEAMAAGTPVVASRCGGIVDMIIDGETGLLVEPGVPSQIATAVRRVLVDPDLAGELVAKARQRYETEFSPGVVTQKLLRVYDGLLSGGRG</sequence>
<organism evidence="3 4">
    <name type="scientific">Cerasicoccus arenae</name>
    <dbReference type="NCBI Taxonomy" id="424488"/>
    <lineage>
        <taxon>Bacteria</taxon>
        <taxon>Pseudomonadati</taxon>
        <taxon>Verrucomicrobiota</taxon>
        <taxon>Opitutia</taxon>
        <taxon>Puniceicoccales</taxon>
        <taxon>Cerasicoccaceae</taxon>
        <taxon>Cerasicoccus</taxon>
    </lineage>
</organism>
<reference evidence="3" key="2">
    <citation type="submission" date="2020-09" db="EMBL/GenBank/DDBJ databases">
        <authorList>
            <person name="Sun Q."/>
            <person name="Kim S."/>
        </authorList>
    </citation>
    <scope>NUCLEOTIDE SEQUENCE</scope>
    <source>
        <strain evidence="3">KCTC 12870</strain>
    </source>
</reference>
<proteinExistence type="predicted"/>
<dbReference type="InterPro" id="IPR001296">
    <property type="entry name" value="Glyco_trans_1"/>
</dbReference>